<dbReference type="EMBL" id="PUUL01000037">
    <property type="protein sequence ID" value="RXD54925.1"/>
    <property type="molecule type" value="Genomic_DNA"/>
</dbReference>
<comment type="similarity">
    <text evidence="2 8">Belongs to the type IA topoisomerase family.</text>
</comment>
<evidence type="ECO:0000256" key="2">
    <source>
        <dbReference type="ARBA" id="ARBA00009446"/>
    </source>
</evidence>
<dbReference type="SUPFAM" id="SSF56712">
    <property type="entry name" value="Prokaryotic type I DNA topoisomerase"/>
    <property type="match status" value="1"/>
</dbReference>
<accession>A0A0G8TUW7</accession>
<feature type="site" description="Interaction with DNA" evidence="8">
    <location>
        <position position="146"/>
    </location>
</feature>
<evidence type="ECO:0000256" key="9">
    <source>
        <dbReference type="SAM" id="MobiDB-lite"/>
    </source>
</evidence>
<dbReference type="Gene3D" id="2.70.20.10">
    <property type="entry name" value="Topoisomerase I, domain 3"/>
    <property type="match status" value="1"/>
</dbReference>
<dbReference type="RefSeq" id="WP_046932464.1">
    <property type="nucleotide sequence ID" value="NZ_CP018476.1"/>
</dbReference>
<dbReference type="SMART" id="SM00437">
    <property type="entry name" value="TOP1Ac"/>
    <property type="match status" value="1"/>
</dbReference>
<dbReference type="InterPro" id="IPR028612">
    <property type="entry name" value="Topoisom_1_IA"/>
</dbReference>
<dbReference type="InterPro" id="IPR006171">
    <property type="entry name" value="TOPRIM_dom"/>
</dbReference>
<dbReference type="EMBL" id="JZUY01000078">
    <property type="protein sequence ID" value="KLC00832.1"/>
    <property type="molecule type" value="Genomic_DNA"/>
</dbReference>
<dbReference type="Proteomes" id="UP000035369">
    <property type="component" value="Unassembled WGS sequence"/>
</dbReference>
<keyword evidence="7 8" id="KW-0413">Isomerase</keyword>
<dbReference type="PROSITE" id="PS50880">
    <property type="entry name" value="TOPRIM"/>
    <property type="match status" value="1"/>
</dbReference>
<evidence type="ECO:0000313" key="13">
    <source>
        <dbReference type="EMBL" id="NEL77384.1"/>
    </source>
</evidence>
<keyword evidence="3" id="KW-0479">Metal-binding</keyword>
<dbReference type="PROSITE" id="PS52039">
    <property type="entry name" value="TOPO_IA_2"/>
    <property type="match status" value="1"/>
</dbReference>
<feature type="domain" description="Toprim" evidence="10">
    <location>
        <begin position="1"/>
        <end position="120"/>
    </location>
</feature>
<dbReference type="Proteomes" id="UP000471082">
    <property type="component" value="Unassembled WGS sequence"/>
</dbReference>
<feature type="compositionally biased region" description="Basic residues" evidence="9">
    <location>
        <begin position="776"/>
        <end position="790"/>
    </location>
</feature>
<reference evidence="14 16" key="2">
    <citation type="submission" date="2018-02" db="EMBL/GenBank/DDBJ databases">
        <title>Characterization of Xanthomonas diversity in transplant houses and field plants.</title>
        <authorList>
            <person name="Abrahamian P."/>
            <person name="Timilsina S."/>
            <person name="Minsavage G.V."/>
            <person name="Goss E.M."/>
            <person name="Jones J.B."/>
            <person name="Vallad G.E."/>
        </authorList>
    </citation>
    <scope>NUCLEOTIDE SEQUENCE [LARGE SCALE GENOMIC DNA]</scope>
    <source>
        <strain evidence="14 16">GEV2132</strain>
    </source>
</reference>
<sequence>MKLMVVESPNKVASIQGYLGDDWKVVASVGHIRDLPQREFGISKPDFSLQYEYIPPQKVGDRTFPGAAERVARIKREVAKAEVVYLATDPDREGEAISWHLKEALQLGEGDYERVTFTEITPKAIQASLRAARRIDMDLVHAQEGRRALDRFVGYMVSPLLSDMLGMSLSAGRVQSVAVRLVVELERRIAAFKSTKHFGAVVMFDAGGGAKWSAQWDTKPYVTEDSPYVLDAALAAKASQSRQFVVLEAKTEEKSERPPSPLSTLGMLRAASTVLKMSSAATTKAAQKLFEDGHITYIRTDSVNLSPDAADKVRSFAASQGMALSPDVRRWKEKASAQGGHADAVRPTHIEVEDAGADEAQRALYRLIRLRTLVSQMADARYTVNTVRLRATDRDGFEYVARGRKMIDAGWRALLERDPDDEENSDEDAAKDGQVPRLAVGGDLRAIDGKVLDKKTEPPRRFTEATLLQKLEDEGVGRPATFAAIMTNVLGRSYVELDKKRYLLPTEIGELVVDNLLRGQFGFMELGFTRELEVQLDAIAEGKASYRDVVEPAYTQLNEELARIAVSGEFTPRFKCPKCGTGMRRYAKPGKSPFWRCTADAETCGHYMDDDKGKPVERAAHPCPRCGETLRRFKRKSGGGLVWVCPAEACETFLDDVGGKPVALHTCSKCSAPLRRYQKKDRETGKPTGAFGWFCTDTENCKTFMDDDKGRPVAIKKAPCPKCGKAMYRRKGDHGWWWGCSGYREGCKTIMDDDKGKPVPRAAKGATKSTSSPAKAKAKAKPAAKPKLRR</sequence>
<feature type="region of interest" description="Disordered" evidence="9">
    <location>
        <begin position="752"/>
        <end position="790"/>
    </location>
</feature>
<reference evidence="13 17" key="3">
    <citation type="submission" date="2019-11" db="EMBL/GenBank/DDBJ databases">
        <title>Genome-resolved metagenomics to study the prevalence of co-infection and intraspecific heterogeneity among plant pathogen metapopulations.</title>
        <authorList>
            <person name="Newberry E."/>
            <person name="Bhandari R."/>
            <person name="Kemble J."/>
            <person name="Sikora E."/>
            <person name="Potnis N."/>
        </authorList>
    </citation>
    <scope>NUCLEOTIDE SEQUENCE [LARGE SCALE GENOMIC DNA]</scope>
    <source>
        <strain evidence="13">Xp_Tom_Tuscaloosa_18b</strain>
    </source>
</reference>
<dbReference type="PANTHER" id="PTHR42785:SF1">
    <property type="entry name" value="DNA TOPOISOMERASE"/>
    <property type="match status" value="1"/>
</dbReference>
<dbReference type="InterPro" id="IPR000380">
    <property type="entry name" value="Topo_IA"/>
</dbReference>
<dbReference type="Gene3D" id="1.10.290.10">
    <property type="entry name" value="Topoisomerase I, domain 4"/>
    <property type="match status" value="1"/>
</dbReference>
<evidence type="ECO:0000313" key="14">
    <source>
        <dbReference type="EMBL" id="RXD54925.1"/>
    </source>
</evidence>
<dbReference type="HAMAP" id="MF_00952">
    <property type="entry name" value="Topoisom_1_prok"/>
    <property type="match status" value="1"/>
</dbReference>
<dbReference type="InterPro" id="IPR013825">
    <property type="entry name" value="Topo_IA_cen_sub2"/>
</dbReference>
<evidence type="ECO:0000313" key="16">
    <source>
        <dbReference type="Proteomes" id="UP000289372"/>
    </source>
</evidence>
<evidence type="ECO:0000313" key="12">
    <source>
        <dbReference type="EMBL" id="KLC00832.1"/>
    </source>
</evidence>
<dbReference type="PRINTS" id="PR00417">
    <property type="entry name" value="PRTPISMRASEI"/>
</dbReference>
<dbReference type="InterPro" id="IPR013497">
    <property type="entry name" value="Topo_IA_cen"/>
</dbReference>
<feature type="site" description="Interaction with DNA" evidence="8">
    <location>
        <position position="31"/>
    </location>
</feature>
<feature type="site" description="Interaction with DNA" evidence="8">
    <location>
        <position position="147"/>
    </location>
</feature>
<feature type="compositionally biased region" description="Low complexity" evidence="9">
    <location>
        <begin position="762"/>
        <end position="775"/>
    </location>
</feature>
<reference evidence="12 15" key="1">
    <citation type="submission" date="2015-02" db="EMBL/GenBank/DDBJ databases">
        <title>Whole genome sequencing of multiple isolates of three species of pepper and tomato-infecting xanthomonads reveals genetic diversity in field strains and pinpoints effectors responsible for host specificity.</title>
        <authorList>
            <person name="Schwartz A."/>
            <person name="Dahlbeck D."/>
            <person name="Staskawicz B."/>
            <person name="Bart R."/>
            <person name="Potnis N."/>
            <person name="Minsavage G."/>
            <person name="Timilsina S."/>
            <person name="Goss E."/>
            <person name="Jones J."/>
            <person name="Vallad G."/>
            <person name="Barak J."/>
            <person name="Miller S."/>
            <person name="Ritchie D."/>
            <person name="Martins J.Jr."/>
            <person name="Patane J.S."/>
            <person name="Setubal J.C."/>
        </authorList>
    </citation>
    <scope>NUCLEOTIDE SEQUENCE [LARGE SCALE GENOMIC DNA]</scope>
    <source>
        <strain evidence="12 15">Xp3-15</strain>
    </source>
</reference>
<dbReference type="InterPro" id="IPR003602">
    <property type="entry name" value="Topo_IA_DNA-bd_dom"/>
</dbReference>
<comment type="caution">
    <text evidence="13">The sequence shown here is derived from an EMBL/GenBank/DDBJ whole genome shotgun (WGS) entry which is preliminary data.</text>
</comment>
<evidence type="ECO:0000256" key="7">
    <source>
        <dbReference type="ARBA" id="ARBA00023235"/>
    </source>
</evidence>
<evidence type="ECO:0000256" key="4">
    <source>
        <dbReference type="ARBA" id="ARBA00022842"/>
    </source>
</evidence>
<evidence type="ECO:0000256" key="5">
    <source>
        <dbReference type="ARBA" id="ARBA00023029"/>
    </source>
</evidence>
<dbReference type="Pfam" id="PF01131">
    <property type="entry name" value="Topoisom_bac"/>
    <property type="match status" value="1"/>
</dbReference>
<dbReference type="EMBL" id="JAAGYU010000062">
    <property type="protein sequence ID" value="NEL77384.1"/>
    <property type="molecule type" value="Genomic_DNA"/>
</dbReference>
<organism evidence="13 17">
    <name type="scientific">Xanthomonas perforans</name>
    <dbReference type="NCBI Taxonomy" id="442694"/>
    <lineage>
        <taxon>Bacteria</taxon>
        <taxon>Pseudomonadati</taxon>
        <taxon>Pseudomonadota</taxon>
        <taxon>Gammaproteobacteria</taxon>
        <taxon>Lysobacterales</taxon>
        <taxon>Lysobacteraceae</taxon>
        <taxon>Xanthomonas</taxon>
    </lineage>
</organism>
<gene>
    <name evidence="8 13" type="primary">topA</name>
    <name evidence="14" type="ORF">DB769_07740</name>
    <name evidence="13" type="ORF">G3W61_14175</name>
    <name evidence="12" type="ORF">XP315_23600</name>
</gene>
<feature type="region of interest" description="Interaction with DNA" evidence="8">
    <location>
        <begin position="170"/>
        <end position="175"/>
    </location>
</feature>
<feature type="domain" description="Topo IA-type catalytic" evidence="11">
    <location>
        <begin position="136"/>
        <end position="561"/>
    </location>
</feature>
<evidence type="ECO:0000256" key="8">
    <source>
        <dbReference type="HAMAP-Rule" id="MF_00952"/>
    </source>
</evidence>
<dbReference type="Gene3D" id="3.30.65.10">
    <property type="entry name" value="Bacterial Topoisomerase I, domain 1"/>
    <property type="match status" value="1"/>
</dbReference>
<evidence type="ECO:0000313" key="15">
    <source>
        <dbReference type="Proteomes" id="UP000035369"/>
    </source>
</evidence>
<dbReference type="GO" id="GO:0006265">
    <property type="term" value="P:DNA topological change"/>
    <property type="evidence" value="ECO:0007669"/>
    <property type="project" value="UniProtKB-UniRule"/>
</dbReference>
<dbReference type="SUPFAM" id="SSF57783">
    <property type="entry name" value="Zinc beta-ribbon"/>
    <property type="match status" value="1"/>
</dbReference>
<keyword evidence="6 8" id="KW-0238">DNA-binding</keyword>
<dbReference type="InterPro" id="IPR003601">
    <property type="entry name" value="Topo_IA_2"/>
</dbReference>
<feature type="site" description="Interaction with DNA" evidence="8">
    <location>
        <position position="492"/>
    </location>
</feature>
<feature type="active site" description="O-(5'-phospho-DNA)-tyrosine intermediate" evidence="8">
    <location>
        <position position="297"/>
    </location>
</feature>
<keyword evidence="4" id="KW-0460">Magnesium</keyword>
<dbReference type="GeneID" id="61780163"/>
<dbReference type="KEGG" id="xpe:BJD13_24025"/>
<feature type="site" description="Interaction with DNA" evidence="8">
    <location>
        <position position="150"/>
    </location>
</feature>
<keyword evidence="5 8" id="KW-0799">Topoisomerase</keyword>
<feature type="site" description="Interaction with DNA" evidence="8">
    <location>
        <position position="155"/>
    </location>
</feature>
<dbReference type="GO" id="GO:0003677">
    <property type="term" value="F:DNA binding"/>
    <property type="evidence" value="ECO:0007669"/>
    <property type="project" value="UniProtKB-KW"/>
</dbReference>
<evidence type="ECO:0000256" key="1">
    <source>
        <dbReference type="ARBA" id="ARBA00000213"/>
    </source>
</evidence>
<keyword evidence="15" id="KW-1185">Reference proteome</keyword>
<protein>
    <recommendedName>
        <fullName evidence="8">DNA topoisomerase 1</fullName>
        <ecNumber evidence="8">5.6.2.1</ecNumber>
    </recommendedName>
    <alternativeName>
        <fullName evidence="8">DNA topoisomerase I</fullName>
    </alternativeName>
</protein>
<evidence type="ECO:0000259" key="10">
    <source>
        <dbReference type="PROSITE" id="PS50880"/>
    </source>
</evidence>
<comment type="subunit">
    <text evidence="8">Monomer.</text>
</comment>
<dbReference type="SMART" id="SM00493">
    <property type="entry name" value="TOPRIM"/>
    <property type="match status" value="1"/>
</dbReference>
<dbReference type="InterPro" id="IPR023405">
    <property type="entry name" value="Topo_IA_core_domain"/>
</dbReference>
<evidence type="ECO:0000259" key="11">
    <source>
        <dbReference type="PROSITE" id="PS52039"/>
    </source>
</evidence>
<dbReference type="PANTHER" id="PTHR42785">
    <property type="entry name" value="DNA TOPOISOMERASE, TYPE IA, CORE"/>
    <property type="match status" value="1"/>
</dbReference>
<dbReference type="GO" id="GO:0003917">
    <property type="term" value="F:DNA topoisomerase type I (single strand cut, ATP-independent) activity"/>
    <property type="evidence" value="ECO:0007669"/>
    <property type="project" value="UniProtKB-UniRule"/>
</dbReference>
<dbReference type="CDD" id="cd03363">
    <property type="entry name" value="TOPRIM_TopoIA_TopoI"/>
    <property type="match status" value="1"/>
</dbReference>
<dbReference type="InterPro" id="IPR013826">
    <property type="entry name" value="Topo_IA_cen_sub3"/>
</dbReference>
<dbReference type="GO" id="GO:0046872">
    <property type="term" value="F:metal ion binding"/>
    <property type="evidence" value="ECO:0007669"/>
    <property type="project" value="UniProtKB-KW"/>
</dbReference>
<comment type="catalytic activity">
    <reaction evidence="1 8">
        <text>ATP-independent breakage of single-stranded DNA, followed by passage and rejoining.</text>
        <dbReference type="EC" id="5.6.2.1"/>
    </reaction>
</comment>
<dbReference type="Gene3D" id="1.10.460.10">
    <property type="entry name" value="Topoisomerase I, domain 2"/>
    <property type="match status" value="1"/>
</dbReference>
<dbReference type="EC" id="5.6.2.1" evidence="8"/>
<dbReference type="Gene3D" id="3.40.50.140">
    <property type="match status" value="1"/>
</dbReference>
<dbReference type="InterPro" id="IPR034149">
    <property type="entry name" value="TOPRIM_TopoI"/>
</dbReference>
<comment type="function">
    <text evidence="8">Releases the supercoiling and torsional tension of DNA, which is introduced during the DNA replication and transcription, by transiently cleaving and rejoining one strand of the DNA duplex. Introduces a single-strand break via transesterification at a target site in duplex DNA. The scissile phosphodiester is attacked by the catalytic tyrosine of the enzyme, resulting in the formation of a DNA-(5'-phosphotyrosyl)-enzyme intermediate and the expulsion of a 3'-OH DNA strand. The free DNA strand then undergoes passage around the unbroken strand, thus removing DNA supercoils. Finally, in the religation step, the DNA 3'-OH attacks the covalent intermediate to expel the active-site tyrosine and restore the DNA phosphodiester backbone.</text>
</comment>
<dbReference type="SMART" id="SM00436">
    <property type="entry name" value="TOP1Bc"/>
    <property type="match status" value="1"/>
</dbReference>
<dbReference type="Proteomes" id="UP000289372">
    <property type="component" value="Unassembled WGS sequence"/>
</dbReference>
<evidence type="ECO:0000256" key="6">
    <source>
        <dbReference type="ARBA" id="ARBA00023125"/>
    </source>
</evidence>
<evidence type="ECO:0000313" key="17">
    <source>
        <dbReference type="Proteomes" id="UP000471082"/>
    </source>
</evidence>
<dbReference type="AlphaFoldDB" id="A0A0G8TUW7"/>
<dbReference type="Pfam" id="PF01751">
    <property type="entry name" value="Toprim"/>
    <property type="match status" value="1"/>
</dbReference>
<comment type="caution">
    <text evidence="8">Lacks conserved residue(s) required for the propagation of feature annotation.</text>
</comment>
<proteinExistence type="inferred from homology"/>
<dbReference type="InterPro" id="IPR013824">
    <property type="entry name" value="Topo_IA_cen_sub1"/>
</dbReference>
<dbReference type="CDD" id="cd00186">
    <property type="entry name" value="TOP1Ac"/>
    <property type="match status" value="1"/>
</dbReference>
<evidence type="ECO:0000256" key="3">
    <source>
        <dbReference type="ARBA" id="ARBA00022723"/>
    </source>
</evidence>
<name>A0A0G8TUW7_XANPE</name>
<feature type="site" description="Interaction with DNA" evidence="8">
    <location>
        <position position="299"/>
    </location>
</feature>